<dbReference type="Proteomes" id="UP000735302">
    <property type="component" value="Unassembled WGS sequence"/>
</dbReference>
<dbReference type="EMBL" id="BLXT01008183">
    <property type="protein sequence ID" value="GFO46386.1"/>
    <property type="molecule type" value="Genomic_DNA"/>
</dbReference>
<dbReference type="AlphaFoldDB" id="A0AAV4DQI8"/>
<sequence length="92" mass="10576">MPWIYNYEKAFGSVEYAAIVQALRKITIKEDYVTIIENIYKGDIDGGRQDTLPDEKTVDGQKDAQNSNLDQEEETGADQKQDEWMTSRKQQA</sequence>
<name>A0AAV4DQI8_9GAST</name>
<accession>A0AAV4DQI8</accession>
<evidence type="ECO:0000313" key="3">
    <source>
        <dbReference type="Proteomes" id="UP000735302"/>
    </source>
</evidence>
<evidence type="ECO:0000313" key="2">
    <source>
        <dbReference type="EMBL" id="GFO46386.1"/>
    </source>
</evidence>
<reference evidence="2 3" key="1">
    <citation type="journal article" date="2021" name="Elife">
        <title>Chloroplast acquisition without the gene transfer in kleptoplastic sea slugs, Plakobranchus ocellatus.</title>
        <authorList>
            <person name="Maeda T."/>
            <person name="Takahashi S."/>
            <person name="Yoshida T."/>
            <person name="Shimamura S."/>
            <person name="Takaki Y."/>
            <person name="Nagai Y."/>
            <person name="Toyoda A."/>
            <person name="Suzuki Y."/>
            <person name="Arimoto A."/>
            <person name="Ishii H."/>
            <person name="Satoh N."/>
            <person name="Nishiyama T."/>
            <person name="Hasebe M."/>
            <person name="Maruyama T."/>
            <person name="Minagawa J."/>
            <person name="Obokata J."/>
            <person name="Shigenobu S."/>
        </authorList>
    </citation>
    <scope>NUCLEOTIDE SEQUENCE [LARGE SCALE GENOMIC DNA]</scope>
</reference>
<proteinExistence type="predicted"/>
<evidence type="ECO:0000256" key="1">
    <source>
        <dbReference type="SAM" id="MobiDB-lite"/>
    </source>
</evidence>
<organism evidence="2 3">
    <name type="scientific">Plakobranchus ocellatus</name>
    <dbReference type="NCBI Taxonomy" id="259542"/>
    <lineage>
        <taxon>Eukaryota</taxon>
        <taxon>Metazoa</taxon>
        <taxon>Spiralia</taxon>
        <taxon>Lophotrochozoa</taxon>
        <taxon>Mollusca</taxon>
        <taxon>Gastropoda</taxon>
        <taxon>Heterobranchia</taxon>
        <taxon>Euthyneura</taxon>
        <taxon>Panpulmonata</taxon>
        <taxon>Sacoglossa</taxon>
        <taxon>Placobranchoidea</taxon>
        <taxon>Plakobranchidae</taxon>
        <taxon>Plakobranchus</taxon>
    </lineage>
</organism>
<protein>
    <submittedName>
        <fullName evidence="2">Uncharacterized protein</fullName>
    </submittedName>
</protein>
<gene>
    <name evidence="2" type="ORF">PoB_007289100</name>
</gene>
<feature type="compositionally biased region" description="Basic and acidic residues" evidence="1">
    <location>
        <begin position="43"/>
        <end position="62"/>
    </location>
</feature>
<comment type="caution">
    <text evidence="2">The sequence shown here is derived from an EMBL/GenBank/DDBJ whole genome shotgun (WGS) entry which is preliminary data.</text>
</comment>
<keyword evidence="3" id="KW-1185">Reference proteome</keyword>
<feature type="region of interest" description="Disordered" evidence="1">
    <location>
        <begin position="43"/>
        <end position="92"/>
    </location>
</feature>
<feature type="compositionally biased region" description="Basic and acidic residues" evidence="1">
    <location>
        <begin position="77"/>
        <end position="86"/>
    </location>
</feature>